<protein>
    <submittedName>
        <fullName evidence="6">HTH-type transcriptional activator IlvY</fullName>
    </submittedName>
</protein>
<dbReference type="Gene3D" id="3.40.190.10">
    <property type="entry name" value="Periplasmic binding protein-like II"/>
    <property type="match status" value="2"/>
</dbReference>
<keyword evidence="7" id="KW-1185">Reference proteome</keyword>
<evidence type="ECO:0000256" key="3">
    <source>
        <dbReference type="ARBA" id="ARBA00023125"/>
    </source>
</evidence>
<dbReference type="PANTHER" id="PTHR30126">
    <property type="entry name" value="HTH-TYPE TRANSCRIPTIONAL REGULATOR"/>
    <property type="match status" value="1"/>
</dbReference>
<keyword evidence="3" id="KW-0238">DNA-binding</keyword>
<accession>A0ABT3P888</accession>
<organism evidence="6 7">
    <name type="scientific">Alteromonas aquimaris</name>
    <dbReference type="NCBI Taxonomy" id="2998417"/>
    <lineage>
        <taxon>Bacteria</taxon>
        <taxon>Pseudomonadati</taxon>
        <taxon>Pseudomonadota</taxon>
        <taxon>Gammaproteobacteria</taxon>
        <taxon>Alteromonadales</taxon>
        <taxon>Alteromonadaceae</taxon>
        <taxon>Alteromonas/Salinimonas group</taxon>
        <taxon>Alteromonas</taxon>
    </lineage>
</organism>
<dbReference type="InterPro" id="IPR000847">
    <property type="entry name" value="LysR_HTH_N"/>
</dbReference>
<reference evidence="6" key="1">
    <citation type="submission" date="2022-11" db="EMBL/GenBank/DDBJ databases">
        <title>Alteromonas sp. nov., isolated from sea water of the Qingdao.</title>
        <authorList>
            <person name="Wang Q."/>
        </authorList>
    </citation>
    <scope>NUCLEOTIDE SEQUENCE</scope>
    <source>
        <strain evidence="6">ASW11-7</strain>
    </source>
</reference>
<feature type="domain" description="HTH lysR-type" evidence="5">
    <location>
        <begin position="1"/>
        <end position="58"/>
    </location>
</feature>
<dbReference type="InterPro" id="IPR005119">
    <property type="entry name" value="LysR_subst-bd"/>
</dbReference>
<evidence type="ECO:0000313" key="7">
    <source>
        <dbReference type="Proteomes" id="UP001142810"/>
    </source>
</evidence>
<evidence type="ECO:0000256" key="4">
    <source>
        <dbReference type="ARBA" id="ARBA00023163"/>
    </source>
</evidence>
<evidence type="ECO:0000259" key="5">
    <source>
        <dbReference type="PROSITE" id="PS50931"/>
    </source>
</evidence>
<dbReference type="NCBIfam" id="NF008722">
    <property type="entry name" value="PRK11716.1"/>
    <property type="match status" value="1"/>
</dbReference>
<dbReference type="InterPro" id="IPR036390">
    <property type="entry name" value="WH_DNA-bd_sf"/>
</dbReference>
<gene>
    <name evidence="6" type="primary">ilvY</name>
    <name evidence="6" type="ORF">OPS25_10685</name>
</gene>
<sequence length="287" mass="31983">MDFRSLKLFVHLSKTLHFGQTALAMHVTASTLSRVIQRLEEECQCALFVRNNRSVKLTYEGKKLLAFGEQTLQQWQELQADLSTTKQVLRGEIKMYCSVTASQSHLPALLSQFRQFHPHVDIRLTTGDPASSIERVLSEQCDIAIAIHTDDYPGELAFSPIDYIPLVLITPREFNVATIETIDWQTQQVILPEQGPTRTIVQAWFRHQSISPSIYASVGGNEAIVSMVALGCGIGFVPKVVLDHSQLGSKVTQIQVADLPGFQLGLSCLKAKRHHPLIKAMLQLALN</sequence>
<comment type="caution">
    <text evidence="6">The sequence shown here is derived from an EMBL/GenBank/DDBJ whole genome shotgun (WGS) entry which is preliminary data.</text>
</comment>
<proteinExistence type="inferred from homology"/>
<dbReference type="Gene3D" id="1.10.10.10">
    <property type="entry name" value="Winged helix-like DNA-binding domain superfamily/Winged helix DNA-binding domain"/>
    <property type="match status" value="1"/>
</dbReference>
<dbReference type="InterPro" id="IPR036388">
    <property type="entry name" value="WH-like_DNA-bd_sf"/>
</dbReference>
<evidence type="ECO:0000256" key="1">
    <source>
        <dbReference type="ARBA" id="ARBA00009437"/>
    </source>
</evidence>
<name>A0ABT3P888_9ALTE</name>
<keyword evidence="4" id="KW-0804">Transcription</keyword>
<comment type="similarity">
    <text evidence="1">Belongs to the LysR transcriptional regulatory family.</text>
</comment>
<evidence type="ECO:0000256" key="2">
    <source>
        <dbReference type="ARBA" id="ARBA00023015"/>
    </source>
</evidence>
<dbReference type="Pfam" id="PF03466">
    <property type="entry name" value="LysR_substrate"/>
    <property type="match status" value="1"/>
</dbReference>
<dbReference type="Proteomes" id="UP001142810">
    <property type="component" value="Unassembled WGS sequence"/>
</dbReference>
<dbReference type="SUPFAM" id="SSF53850">
    <property type="entry name" value="Periplasmic binding protein-like II"/>
    <property type="match status" value="1"/>
</dbReference>
<keyword evidence="2" id="KW-0805">Transcription regulation</keyword>
<dbReference type="SUPFAM" id="SSF46785">
    <property type="entry name" value="Winged helix' DNA-binding domain"/>
    <property type="match status" value="1"/>
</dbReference>
<dbReference type="EMBL" id="JAPFRD010000011">
    <property type="protein sequence ID" value="MCW8108959.1"/>
    <property type="molecule type" value="Genomic_DNA"/>
</dbReference>
<evidence type="ECO:0000313" key="6">
    <source>
        <dbReference type="EMBL" id="MCW8108959.1"/>
    </source>
</evidence>
<dbReference type="PROSITE" id="PS50931">
    <property type="entry name" value="HTH_LYSR"/>
    <property type="match status" value="1"/>
</dbReference>
<dbReference type="RefSeq" id="WP_265617707.1">
    <property type="nucleotide sequence ID" value="NZ_JAPFRD010000011.1"/>
</dbReference>
<dbReference type="Pfam" id="PF00126">
    <property type="entry name" value="HTH_1"/>
    <property type="match status" value="1"/>
</dbReference>
<dbReference type="PANTHER" id="PTHR30126:SF81">
    <property type="entry name" value="HTH-TYPE TRANSCRIPTIONAL REGULATOR ILVY"/>
    <property type="match status" value="1"/>
</dbReference>